<comment type="caution">
    <text evidence="1">The sequence shown here is derived from an EMBL/GenBank/DDBJ whole genome shotgun (WGS) entry which is preliminary data.</text>
</comment>
<dbReference type="Proteomes" id="UP000592820">
    <property type="component" value="Unassembled WGS sequence"/>
</dbReference>
<protein>
    <submittedName>
        <fullName evidence="1">Uncharacterized protein</fullName>
    </submittedName>
</protein>
<gene>
    <name evidence="1" type="ORF">HDG41_007452</name>
</gene>
<dbReference type="EMBL" id="JACHDE010000032">
    <property type="protein sequence ID" value="MBB5405356.1"/>
    <property type="molecule type" value="Genomic_DNA"/>
</dbReference>
<evidence type="ECO:0000313" key="2">
    <source>
        <dbReference type="Proteomes" id="UP000592820"/>
    </source>
</evidence>
<sequence>MGNFLTPLAIRPFDILPGLKAGLFPTSRILN</sequence>
<dbReference type="AlphaFoldDB" id="A0A7W8LGI5"/>
<name>A0A7W8LGI5_9BURK</name>
<reference evidence="1 2" key="1">
    <citation type="submission" date="2020-08" db="EMBL/GenBank/DDBJ databases">
        <title>Genomic Encyclopedia of Type Strains, Phase IV (KMG-V): Genome sequencing to study the core and pangenomes of soil and plant-associated prokaryotes.</title>
        <authorList>
            <person name="Whitman W."/>
        </authorList>
    </citation>
    <scope>NUCLEOTIDE SEQUENCE [LARGE SCALE GENOMIC DNA]</scope>
    <source>
        <strain evidence="1 2">JPY162</strain>
    </source>
</reference>
<evidence type="ECO:0000313" key="1">
    <source>
        <dbReference type="EMBL" id="MBB5405356.1"/>
    </source>
</evidence>
<accession>A0A7W8LGI5</accession>
<proteinExistence type="predicted"/>
<organism evidence="1 2">
    <name type="scientific">Paraburkholderia youngii</name>
    <dbReference type="NCBI Taxonomy" id="2782701"/>
    <lineage>
        <taxon>Bacteria</taxon>
        <taxon>Pseudomonadati</taxon>
        <taxon>Pseudomonadota</taxon>
        <taxon>Betaproteobacteria</taxon>
        <taxon>Burkholderiales</taxon>
        <taxon>Burkholderiaceae</taxon>
        <taxon>Paraburkholderia</taxon>
    </lineage>
</organism>